<feature type="chain" id="PRO_5045505243" evidence="1">
    <location>
        <begin position="17"/>
        <end position="92"/>
    </location>
</feature>
<gene>
    <name evidence="2" type="ORF">EVC62_15950</name>
</gene>
<proteinExistence type="predicted"/>
<evidence type="ECO:0000256" key="1">
    <source>
        <dbReference type="SAM" id="SignalP"/>
    </source>
</evidence>
<keyword evidence="3" id="KW-1185">Reference proteome</keyword>
<organism evidence="2 3">
    <name type="scientific">Salinicola endophyticus</name>
    <dbReference type="NCBI Taxonomy" id="1949083"/>
    <lineage>
        <taxon>Bacteria</taxon>
        <taxon>Pseudomonadati</taxon>
        <taxon>Pseudomonadota</taxon>
        <taxon>Gammaproteobacteria</taxon>
        <taxon>Oceanospirillales</taxon>
        <taxon>Halomonadaceae</taxon>
        <taxon>Salinicola</taxon>
    </lineage>
</organism>
<sequence>MIAMLMSMVVTITAFAAEPSTEPQPPQVFTQEIAFEGTCPAVAPEFSTLSADNGQLLAQGCCKVCRKGKACGNSCISRNYTCHRPPGCACDG</sequence>
<dbReference type="Proteomes" id="UP001321526">
    <property type="component" value="Chromosome"/>
</dbReference>
<feature type="signal peptide" evidence="1">
    <location>
        <begin position="1"/>
        <end position="16"/>
    </location>
</feature>
<protein>
    <submittedName>
        <fullName evidence="2">Uncharacterized protein</fullName>
    </submittedName>
</protein>
<keyword evidence="1" id="KW-0732">Signal</keyword>
<evidence type="ECO:0000313" key="2">
    <source>
        <dbReference type="EMBL" id="WFF42868.1"/>
    </source>
</evidence>
<evidence type="ECO:0000313" key="3">
    <source>
        <dbReference type="Proteomes" id="UP001321526"/>
    </source>
</evidence>
<accession>A0ABY8FJ85</accession>
<name>A0ABY8FJ85_9GAMM</name>
<dbReference type="EMBL" id="CP035631">
    <property type="protein sequence ID" value="WFF42868.1"/>
    <property type="molecule type" value="Genomic_DNA"/>
</dbReference>
<dbReference type="RefSeq" id="WP_282235260.1">
    <property type="nucleotide sequence ID" value="NZ_CP035631.1"/>
</dbReference>
<reference evidence="2 3" key="1">
    <citation type="submission" date="2019-01" db="EMBL/GenBank/DDBJ databases">
        <title>Genome sequence of Salinicola endophyticus REST5.</title>
        <authorList>
            <person name="Nascimento F.X."/>
        </authorList>
    </citation>
    <scope>NUCLEOTIDE SEQUENCE [LARGE SCALE GENOMIC DNA]</scope>
    <source>
        <strain evidence="2 3">REST5</strain>
    </source>
</reference>